<evidence type="ECO:0000256" key="4">
    <source>
        <dbReference type="ARBA" id="ARBA00022496"/>
    </source>
</evidence>
<organism evidence="15 16">
    <name type="scientific">Spongiibacter nanhainus</name>
    <dbReference type="NCBI Taxonomy" id="2794344"/>
    <lineage>
        <taxon>Bacteria</taxon>
        <taxon>Pseudomonadati</taxon>
        <taxon>Pseudomonadota</taxon>
        <taxon>Gammaproteobacteria</taxon>
        <taxon>Cellvibrionales</taxon>
        <taxon>Spongiibacteraceae</taxon>
        <taxon>Spongiibacter</taxon>
    </lineage>
</organism>
<proteinExistence type="inferred from homology"/>
<dbReference type="InterPro" id="IPR000531">
    <property type="entry name" value="Beta-barrel_TonB"/>
</dbReference>
<evidence type="ECO:0000256" key="3">
    <source>
        <dbReference type="ARBA" id="ARBA00022452"/>
    </source>
</evidence>
<dbReference type="PANTHER" id="PTHR32552">
    <property type="entry name" value="FERRICHROME IRON RECEPTOR-RELATED"/>
    <property type="match status" value="1"/>
</dbReference>
<dbReference type="GO" id="GO:0006826">
    <property type="term" value="P:iron ion transport"/>
    <property type="evidence" value="ECO:0007669"/>
    <property type="project" value="UniProtKB-KW"/>
</dbReference>
<dbReference type="GO" id="GO:0009279">
    <property type="term" value="C:cell outer membrane"/>
    <property type="evidence" value="ECO:0007669"/>
    <property type="project" value="UniProtKB-SubCell"/>
</dbReference>
<name>A0A7T4QYS4_9GAMM</name>
<dbReference type="RefSeq" id="WP_198568762.1">
    <property type="nucleotide sequence ID" value="NZ_CP066167.1"/>
</dbReference>
<dbReference type="Pfam" id="PF00593">
    <property type="entry name" value="TonB_dep_Rec_b-barrel"/>
    <property type="match status" value="1"/>
</dbReference>
<dbReference type="PANTHER" id="PTHR32552:SF81">
    <property type="entry name" value="TONB-DEPENDENT OUTER MEMBRANE RECEPTOR"/>
    <property type="match status" value="1"/>
</dbReference>
<gene>
    <name evidence="15" type="ORF">I6N98_12905</name>
</gene>
<feature type="domain" description="TonB-dependent receptor-like beta-barrel" evidence="13">
    <location>
        <begin position="293"/>
        <end position="757"/>
    </location>
</feature>
<feature type="domain" description="TonB-dependent receptor plug" evidence="14">
    <location>
        <begin position="68"/>
        <end position="173"/>
    </location>
</feature>
<dbReference type="InterPro" id="IPR039426">
    <property type="entry name" value="TonB-dep_rcpt-like"/>
</dbReference>
<sequence>MPTPFDKAVAPVRRRLTRSTLIALSPSLMFTALPAWSQAEENKASEQGAQHKIIEEVTVTARRAKESLQDVPLSVNAVSAEAIQENNIRDLEDITAIVAGLTLEEDSIAPNASMRGVRFDTFASGNNPTVEFYLNDAPIVSLSAMQAAFDIGQVEVLRGPQGTLRGRASPSGAITLTTIRPDLQQWGGYVDTTLDSLGGKNGRLAVNMPFKEDVLAVRFAGFYEENEANRVESINSKQSPEYDGQGYRVSIRYIPTETFEANFIYQQLDPDRVIFKQVESANKANSALDDGAQGDFSASDRKAVSDIGQSTEQDLNRIGLELAWDIDAVRLNYVGSATDQEVKRKDIDDSGDVFFGPDSDPQLSTLGQELETSTSGYTHEIRLSPIELINDQWNYVAGVLYQKNRPDTDLIQQTPVFLPSFAGGGLATIAETPVARRAESEERSVFANITWKMSDDTEFAVGARHIKYQEEDSTAVSGNVIAGRDEEWSHTIYSLSAKHYINQDLMAYANYGTSWRPGISAVGNFSVDQSERERQFTELDPEESESFEVGLKSTSLDGRLKVNAAAFYQTFDNYPYRAGGSGVSYVSTDRDGVRSVEQHNFVAAVPVEVYGFEIESQYQITDQWYASALFSYADGEIDNGVIPCNDYNPADGKPDGNTTSPTVDDIDTATDGQNVGACRVSIASNTTPDWTGTFTSKYSFEVAGLPAYVRGLINVFGDSDNDPTNKIDDVDSYNLLNLYTGVSDPDGKWHVMLYAHNVLDKEVVLSRDAEPESVSVQVLQPPDFMSAEGETRTSTYREISTTAEREFGINFRYNF</sequence>
<keyword evidence="16" id="KW-1185">Reference proteome</keyword>
<comment type="subcellular location">
    <subcellularLocation>
        <location evidence="1 11">Cell outer membrane</location>
        <topology evidence="1 11">Multi-pass membrane protein</topology>
    </subcellularLocation>
</comment>
<accession>A0A7T4QYS4</accession>
<evidence type="ECO:0000256" key="5">
    <source>
        <dbReference type="ARBA" id="ARBA00022692"/>
    </source>
</evidence>
<dbReference type="InterPro" id="IPR012910">
    <property type="entry name" value="Plug_dom"/>
</dbReference>
<evidence type="ECO:0000256" key="10">
    <source>
        <dbReference type="ARBA" id="ARBA00023237"/>
    </source>
</evidence>
<dbReference type="Gene3D" id="2.40.170.20">
    <property type="entry name" value="TonB-dependent receptor, beta-barrel domain"/>
    <property type="match status" value="1"/>
</dbReference>
<evidence type="ECO:0000256" key="11">
    <source>
        <dbReference type="PROSITE-ProRule" id="PRU01360"/>
    </source>
</evidence>
<evidence type="ECO:0000313" key="15">
    <source>
        <dbReference type="EMBL" id="QQD17260.1"/>
    </source>
</evidence>
<keyword evidence="3 11" id="KW-1134">Transmembrane beta strand</keyword>
<dbReference type="AlphaFoldDB" id="A0A7T4QYS4"/>
<dbReference type="Pfam" id="PF07715">
    <property type="entry name" value="Plug"/>
    <property type="match status" value="1"/>
</dbReference>
<keyword evidence="9 11" id="KW-0472">Membrane</keyword>
<keyword evidence="15" id="KW-0675">Receptor</keyword>
<dbReference type="EMBL" id="CP066167">
    <property type="protein sequence ID" value="QQD17260.1"/>
    <property type="molecule type" value="Genomic_DNA"/>
</dbReference>
<keyword evidence="10 11" id="KW-0998">Cell outer membrane</keyword>
<evidence type="ECO:0000256" key="9">
    <source>
        <dbReference type="ARBA" id="ARBA00023136"/>
    </source>
</evidence>
<dbReference type="Proteomes" id="UP000596063">
    <property type="component" value="Chromosome"/>
</dbReference>
<dbReference type="PROSITE" id="PS52016">
    <property type="entry name" value="TONB_DEPENDENT_REC_3"/>
    <property type="match status" value="1"/>
</dbReference>
<keyword evidence="2 11" id="KW-0813">Transport</keyword>
<keyword evidence="8 12" id="KW-0798">TonB box</keyword>
<evidence type="ECO:0000256" key="12">
    <source>
        <dbReference type="RuleBase" id="RU003357"/>
    </source>
</evidence>
<dbReference type="SUPFAM" id="SSF56935">
    <property type="entry name" value="Porins"/>
    <property type="match status" value="1"/>
</dbReference>
<evidence type="ECO:0000256" key="8">
    <source>
        <dbReference type="ARBA" id="ARBA00023077"/>
    </source>
</evidence>
<reference evidence="15 16" key="1">
    <citation type="submission" date="2020-12" db="EMBL/GenBank/DDBJ databases">
        <authorList>
            <person name="Shan Y."/>
        </authorList>
    </citation>
    <scope>NUCLEOTIDE SEQUENCE [LARGE SCALE GENOMIC DNA]</scope>
    <source>
        <strain evidence="16">csc3.9</strain>
    </source>
</reference>
<keyword evidence="4" id="KW-0410">Iron transport</keyword>
<evidence type="ECO:0000256" key="7">
    <source>
        <dbReference type="ARBA" id="ARBA00023065"/>
    </source>
</evidence>
<comment type="similarity">
    <text evidence="11 12">Belongs to the TonB-dependent receptor family.</text>
</comment>
<evidence type="ECO:0000256" key="6">
    <source>
        <dbReference type="ARBA" id="ARBA00023004"/>
    </source>
</evidence>
<evidence type="ECO:0000256" key="1">
    <source>
        <dbReference type="ARBA" id="ARBA00004571"/>
    </source>
</evidence>
<evidence type="ECO:0000259" key="13">
    <source>
        <dbReference type="Pfam" id="PF00593"/>
    </source>
</evidence>
<dbReference type="InterPro" id="IPR036942">
    <property type="entry name" value="Beta-barrel_TonB_sf"/>
</dbReference>
<evidence type="ECO:0000313" key="16">
    <source>
        <dbReference type="Proteomes" id="UP000596063"/>
    </source>
</evidence>
<dbReference type="KEGG" id="snan:I6N98_12905"/>
<keyword evidence="5 11" id="KW-0812">Transmembrane</keyword>
<protein>
    <submittedName>
        <fullName evidence="15">TonB-dependent receptor</fullName>
    </submittedName>
</protein>
<evidence type="ECO:0000259" key="14">
    <source>
        <dbReference type="Pfam" id="PF07715"/>
    </source>
</evidence>
<evidence type="ECO:0000256" key="2">
    <source>
        <dbReference type="ARBA" id="ARBA00022448"/>
    </source>
</evidence>
<keyword evidence="7" id="KW-0406">Ion transport</keyword>
<keyword evidence="6" id="KW-0408">Iron</keyword>